<dbReference type="RefSeq" id="WP_244771216.1">
    <property type="nucleotide sequence ID" value="NZ_CP094929.1"/>
</dbReference>
<evidence type="ECO:0000256" key="1">
    <source>
        <dbReference type="RuleBase" id="RU003814"/>
    </source>
</evidence>
<gene>
    <name evidence="2" type="ORF">MUG09_09660</name>
</gene>
<accession>A0ABY4D7J6</accession>
<keyword evidence="3" id="KW-1185">Reference proteome</keyword>
<dbReference type="PANTHER" id="PTHR43475:SF1">
    <property type="entry name" value="METHYLTHIORIBOSE-1-PHOSPHATE ISOMERASE"/>
    <property type="match status" value="1"/>
</dbReference>
<dbReference type="Proteomes" id="UP000829708">
    <property type="component" value="Chromosome"/>
</dbReference>
<dbReference type="Gene3D" id="3.40.50.10470">
    <property type="entry name" value="Translation initiation factor eif-2b, domain 2"/>
    <property type="match status" value="1"/>
</dbReference>
<sequence length="339" mass="37051">MIELPYLLKHENICRLEGGNILIGDRRVFPFEKRFEVCSSVAQVAQALRSMVTQGGGPLEVALQTMVFVTRQMQSGDLPSGFSTLADAADQLIAARPTNTTMQRTLQGLLAQVRMFASDPDELAQAVGRQVQSILDGFDRLYHQMGRMGSTLLDQDSVVLTTCFAEHTFLLSLAYAQESGKKIRVLANETRPYLQGSRLTAPSLEEMGIKVQVVTDGMGATFLVEGKVDAYMTAVDLLCMDGTVVNKVGTLSNAIAARYIGVPYYAFSISPDQTKQGRDDVNMEMRSPKEITRCMGLPTTLDSIGGLYPAFDIIPPALVTALVTPKGILKPEQVKRSFQ</sequence>
<dbReference type="InterPro" id="IPR000649">
    <property type="entry name" value="IF-2B-related"/>
</dbReference>
<dbReference type="GO" id="GO:0003743">
    <property type="term" value="F:translation initiation factor activity"/>
    <property type="evidence" value="ECO:0007669"/>
    <property type="project" value="UniProtKB-KW"/>
</dbReference>
<dbReference type="SUPFAM" id="SSF100950">
    <property type="entry name" value="NagB/RpiA/CoA transferase-like"/>
    <property type="match status" value="1"/>
</dbReference>
<comment type="similarity">
    <text evidence="1">Belongs to the eIF-2B alpha/beta/delta subunits family.</text>
</comment>
<reference evidence="3" key="1">
    <citation type="journal article" date="2024" name="J Bioinform Genom">
        <title>Complete genome sequence of the type strain bacterium Sphaerochaeta associata GLS2t (VKM B-2742)t.</title>
        <authorList>
            <person name="Troshina O.Y."/>
            <person name="Tepeeva A.N."/>
            <person name="Arzamasceva V.O."/>
            <person name="Whitman W.B."/>
            <person name="Varghese N."/>
            <person name="Shapiro N."/>
            <person name="Woyke T."/>
            <person name="Kripides N.C."/>
            <person name="Vasilenko O.V."/>
        </authorList>
    </citation>
    <scope>NUCLEOTIDE SEQUENCE [LARGE SCALE GENOMIC DNA]</scope>
    <source>
        <strain evidence="3">GLS2T</strain>
    </source>
</reference>
<keyword evidence="2" id="KW-0648">Protein biosynthesis</keyword>
<dbReference type="PANTHER" id="PTHR43475">
    <property type="entry name" value="METHYLTHIORIBOSE-1-PHOSPHATE ISOMERASE"/>
    <property type="match status" value="1"/>
</dbReference>
<dbReference type="InterPro" id="IPR042529">
    <property type="entry name" value="IF_2B-like_C"/>
</dbReference>
<name>A0ABY4D7J6_9SPIR</name>
<dbReference type="InterPro" id="IPR037171">
    <property type="entry name" value="NagB/RpiA_transferase-like"/>
</dbReference>
<keyword evidence="2" id="KW-0396">Initiation factor</keyword>
<evidence type="ECO:0000313" key="3">
    <source>
        <dbReference type="Proteomes" id="UP000829708"/>
    </source>
</evidence>
<dbReference type="EMBL" id="CP094929">
    <property type="protein sequence ID" value="UOM49822.1"/>
    <property type="molecule type" value="Genomic_DNA"/>
</dbReference>
<dbReference type="Gene3D" id="1.20.120.420">
    <property type="entry name" value="translation initiation factor eif-2b, domain 1"/>
    <property type="match status" value="1"/>
</dbReference>
<dbReference type="InterPro" id="IPR027363">
    <property type="entry name" value="M1Pi_N"/>
</dbReference>
<evidence type="ECO:0000313" key="2">
    <source>
        <dbReference type="EMBL" id="UOM49822.1"/>
    </source>
</evidence>
<protein>
    <submittedName>
        <fullName evidence="2">Translation initiation factor 2</fullName>
    </submittedName>
</protein>
<organism evidence="2 3">
    <name type="scientific">Sphaerochaeta associata</name>
    <dbReference type="NCBI Taxonomy" id="1129264"/>
    <lineage>
        <taxon>Bacteria</taxon>
        <taxon>Pseudomonadati</taxon>
        <taxon>Spirochaetota</taxon>
        <taxon>Spirochaetia</taxon>
        <taxon>Spirochaetales</taxon>
        <taxon>Sphaerochaetaceae</taxon>
        <taxon>Sphaerochaeta</taxon>
    </lineage>
</organism>
<dbReference type="Pfam" id="PF01008">
    <property type="entry name" value="IF-2B"/>
    <property type="match status" value="1"/>
</dbReference>
<proteinExistence type="inferred from homology"/>